<gene>
    <name evidence="2" type="ORF">SAMN06295970_1249</name>
</gene>
<dbReference type="PROSITE" id="PS01162">
    <property type="entry name" value="QOR_ZETA_CRYSTAL"/>
    <property type="match status" value="1"/>
</dbReference>
<dbReference type="InterPro" id="IPR013154">
    <property type="entry name" value="ADH-like_N"/>
</dbReference>
<dbReference type="Pfam" id="PF00107">
    <property type="entry name" value="ADH_zinc_N"/>
    <property type="match status" value="1"/>
</dbReference>
<dbReference type="InterPro" id="IPR011032">
    <property type="entry name" value="GroES-like_sf"/>
</dbReference>
<dbReference type="PANTHER" id="PTHR43677:SF4">
    <property type="entry name" value="QUINONE OXIDOREDUCTASE-LIKE PROTEIN 2"/>
    <property type="match status" value="1"/>
</dbReference>
<dbReference type="Gene3D" id="3.90.180.10">
    <property type="entry name" value="Medium-chain alcohol dehydrogenases, catalytic domain"/>
    <property type="match status" value="1"/>
</dbReference>
<dbReference type="SMART" id="SM00829">
    <property type="entry name" value="PKS_ER"/>
    <property type="match status" value="1"/>
</dbReference>
<dbReference type="Gene3D" id="3.40.50.720">
    <property type="entry name" value="NAD(P)-binding Rossmann-like Domain"/>
    <property type="match status" value="1"/>
</dbReference>
<dbReference type="PANTHER" id="PTHR43677">
    <property type="entry name" value="SHORT-CHAIN DEHYDROGENASE/REDUCTASE"/>
    <property type="match status" value="1"/>
</dbReference>
<dbReference type="InterPro" id="IPR051397">
    <property type="entry name" value="Zn-ADH-like_protein"/>
</dbReference>
<evidence type="ECO:0000259" key="1">
    <source>
        <dbReference type="SMART" id="SM00829"/>
    </source>
</evidence>
<evidence type="ECO:0000313" key="3">
    <source>
        <dbReference type="Proteomes" id="UP001158049"/>
    </source>
</evidence>
<keyword evidence="3" id="KW-1185">Reference proteome</keyword>
<proteinExistence type="predicted"/>
<dbReference type="CDD" id="cd08241">
    <property type="entry name" value="QOR1"/>
    <property type="match status" value="1"/>
</dbReference>
<dbReference type="EMBL" id="FXUL01000024">
    <property type="protein sequence ID" value="SMP76269.1"/>
    <property type="molecule type" value="Genomic_DNA"/>
</dbReference>
<protein>
    <submittedName>
        <fullName evidence="2">NADPH:quinone reductase</fullName>
    </submittedName>
</protein>
<dbReference type="Proteomes" id="UP001158049">
    <property type="component" value="Unassembled WGS sequence"/>
</dbReference>
<dbReference type="Pfam" id="PF08240">
    <property type="entry name" value="ADH_N"/>
    <property type="match status" value="1"/>
</dbReference>
<dbReference type="SUPFAM" id="SSF51735">
    <property type="entry name" value="NAD(P)-binding Rossmann-fold domains"/>
    <property type="match status" value="1"/>
</dbReference>
<accession>A0ABY1QR15</accession>
<dbReference type="SUPFAM" id="SSF50129">
    <property type="entry name" value="GroES-like"/>
    <property type="match status" value="1"/>
</dbReference>
<feature type="domain" description="Enoyl reductase (ER)" evidence="1">
    <location>
        <begin position="10"/>
        <end position="326"/>
    </location>
</feature>
<dbReference type="InterPro" id="IPR020843">
    <property type="entry name" value="ER"/>
</dbReference>
<sequence>MKAVLIREFGEPASLQVEEVPDPVCGEDDVLIDVKAAGVNFPDLLVIEGKYQILPPRPFSPGKDVAGVVRAVGARVSRIRPSDRVMAQLEYGGYASRACAAQQSFHVLPDAMSFTDAAAMGLAYQTAYFALVDRGGFRPGESVLVNAAAGGIGLAAVQVARGLGATVFAGVNDPAHAQLAQRYGADHVVDLEAANLRDSLRDQVYRMNGGKGVDIVLDPLGGDVFDASLRALAWCGRAVVIGFAAGRISEIKANYLLVKNIAVSGLQWSDYRERTPERVGQVQQELFRLYSMGALKPHVAQERPLAQFADALAVLQQGKSVGKQVLLPD</sequence>
<evidence type="ECO:0000313" key="2">
    <source>
        <dbReference type="EMBL" id="SMP76269.1"/>
    </source>
</evidence>
<comment type="caution">
    <text evidence="2">The sequence shown here is derived from an EMBL/GenBank/DDBJ whole genome shotgun (WGS) entry which is preliminary data.</text>
</comment>
<dbReference type="InterPro" id="IPR013149">
    <property type="entry name" value="ADH-like_C"/>
</dbReference>
<dbReference type="InterPro" id="IPR002364">
    <property type="entry name" value="Quin_OxRdtase/zeta-crystal_CS"/>
</dbReference>
<name>A0ABY1QR15_9BURK</name>
<reference evidence="2 3" key="1">
    <citation type="submission" date="2017-05" db="EMBL/GenBank/DDBJ databases">
        <authorList>
            <person name="Varghese N."/>
            <person name="Submissions S."/>
        </authorList>
    </citation>
    <scope>NUCLEOTIDE SEQUENCE [LARGE SCALE GENOMIC DNA]</scope>
    <source>
        <strain evidence="2 3">DSM 26001</strain>
    </source>
</reference>
<dbReference type="RefSeq" id="WP_283444725.1">
    <property type="nucleotide sequence ID" value="NZ_FXUL01000024.1"/>
</dbReference>
<organism evidence="2 3">
    <name type="scientific">Noviherbaspirillum suwonense</name>
    <dbReference type="NCBI Taxonomy" id="1224511"/>
    <lineage>
        <taxon>Bacteria</taxon>
        <taxon>Pseudomonadati</taxon>
        <taxon>Pseudomonadota</taxon>
        <taxon>Betaproteobacteria</taxon>
        <taxon>Burkholderiales</taxon>
        <taxon>Oxalobacteraceae</taxon>
        <taxon>Noviherbaspirillum</taxon>
    </lineage>
</organism>
<dbReference type="InterPro" id="IPR036291">
    <property type="entry name" value="NAD(P)-bd_dom_sf"/>
</dbReference>